<dbReference type="Pfam" id="PF00162">
    <property type="entry name" value="PGK"/>
    <property type="match status" value="1"/>
</dbReference>
<dbReference type="PANTHER" id="PTHR11406:SF23">
    <property type="entry name" value="PHOSPHOGLYCERATE KINASE 1, CHLOROPLASTIC-RELATED"/>
    <property type="match status" value="1"/>
</dbReference>
<evidence type="ECO:0000256" key="8">
    <source>
        <dbReference type="ARBA" id="ARBA00022840"/>
    </source>
</evidence>
<dbReference type="AlphaFoldDB" id="A0A2R6ASF4"/>
<dbReference type="PROSITE" id="PS00111">
    <property type="entry name" value="PGLYCERATE_KINASE"/>
    <property type="match status" value="1"/>
</dbReference>
<dbReference type="EMBL" id="NEXB01000005">
    <property type="protein sequence ID" value="PSN89301.1"/>
    <property type="molecule type" value="Genomic_DNA"/>
</dbReference>
<gene>
    <name evidence="11" type="ORF">B9Q00_02095</name>
</gene>
<dbReference type="GO" id="GO:0005829">
    <property type="term" value="C:cytosol"/>
    <property type="evidence" value="ECO:0007669"/>
    <property type="project" value="TreeGrafter"/>
</dbReference>
<dbReference type="PIRSF" id="PIRSF000724">
    <property type="entry name" value="Pgk"/>
    <property type="match status" value="1"/>
</dbReference>
<evidence type="ECO:0000256" key="5">
    <source>
        <dbReference type="ARBA" id="ARBA00022679"/>
    </source>
</evidence>
<keyword evidence="7 10" id="KW-0418">Kinase</keyword>
<accession>A0A2R6ASF4</accession>
<evidence type="ECO:0000256" key="7">
    <source>
        <dbReference type="ARBA" id="ARBA00022777"/>
    </source>
</evidence>
<dbReference type="FunFam" id="3.40.50.1260:FF:000006">
    <property type="entry name" value="Phosphoglycerate kinase"/>
    <property type="match status" value="1"/>
</dbReference>
<dbReference type="GO" id="GO:0006096">
    <property type="term" value="P:glycolytic process"/>
    <property type="evidence" value="ECO:0007669"/>
    <property type="project" value="InterPro"/>
</dbReference>
<dbReference type="GO" id="GO:0005524">
    <property type="term" value="F:ATP binding"/>
    <property type="evidence" value="ECO:0007669"/>
    <property type="project" value="UniProtKB-KW"/>
</dbReference>
<dbReference type="SUPFAM" id="SSF53748">
    <property type="entry name" value="Phosphoglycerate kinase"/>
    <property type="match status" value="1"/>
</dbReference>
<dbReference type="EC" id="2.7.2.3" evidence="3 10"/>
<evidence type="ECO:0000256" key="2">
    <source>
        <dbReference type="ARBA" id="ARBA00008982"/>
    </source>
</evidence>
<organism evidence="11 12">
    <name type="scientific">Candidatus Marsarchaeota G1 archaeon OSP_C</name>
    <dbReference type="NCBI Taxonomy" id="1978154"/>
    <lineage>
        <taxon>Archaea</taxon>
        <taxon>Candidatus Marsarchaeota</taxon>
        <taxon>Candidatus Marsarchaeota group 1</taxon>
    </lineage>
</organism>
<protein>
    <recommendedName>
        <fullName evidence="4 10">Phosphoglycerate kinase</fullName>
        <ecNumber evidence="3 10">2.7.2.3</ecNumber>
    </recommendedName>
</protein>
<evidence type="ECO:0000256" key="9">
    <source>
        <dbReference type="PIRSR" id="PIRSR000724-2"/>
    </source>
</evidence>
<name>A0A2R6ASF4_9ARCH</name>
<evidence type="ECO:0000313" key="12">
    <source>
        <dbReference type="Proteomes" id="UP000241473"/>
    </source>
</evidence>
<comment type="caution">
    <text evidence="11">The sequence shown here is derived from an EMBL/GenBank/DDBJ whole genome shotgun (WGS) entry which is preliminary data.</text>
</comment>
<keyword evidence="6" id="KW-0547">Nucleotide-binding</keyword>
<evidence type="ECO:0000256" key="3">
    <source>
        <dbReference type="ARBA" id="ARBA00013061"/>
    </source>
</evidence>
<evidence type="ECO:0000256" key="1">
    <source>
        <dbReference type="ARBA" id="ARBA00000642"/>
    </source>
</evidence>
<feature type="binding site" evidence="9">
    <location>
        <position position="340"/>
    </location>
    <ligand>
        <name>ATP</name>
        <dbReference type="ChEBI" id="CHEBI:30616"/>
    </ligand>
</feature>
<dbReference type="GO" id="GO:0043531">
    <property type="term" value="F:ADP binding"/>
    <property type="evidence" value="ECO:0007669"/>
    <property type="project" value="TreeGrafter"/>
</dbReference>
<dbReference type="Gene3D" id="3.40.50.1260">
    <property type="entry name" value="Phosphoglycerate kinase, N-terminal domain"/>
    <property type="match status" value="2"/>
</dbReference>
<evidence type="ECO:0000256" key="4">
    <source>
        <dbReference type="ARBA" id="ARBA00016471"/>
    </source>
</evidence>
<dbReference type="GO" id="GO:0004618">
    <property type="term" value="F:phosphoglycerate kinase activity"/>
    <property type="evidence" value="ECO:0007669"/>
    <property type="project" value="UniProtKB-EC"/>
</dbReference>
<evidence type="ECO:0000256" key="10">
    <source>
        <dbReference type="RuleBase" id="RU000532"/>
    </source>
</evidence>
<evidence type="ECO:0000313" key="11">
    <source>
        <dbReference type="EMBL" id="PSN89301.1"/>
    </source>
</evidence>
<reference evidence="11 12" key="1">
    <citation type="submission" date="2017-04" db="EMBL/GenBank/DDBJ databases">
        <title>Novel microbial lineages endemic to geothermal iron-oxide mats fill important gaps in the evolutionary history of Archaea.</title>
        <authorList>
            <person name="Jay Z.J."/>
            <person name="Beam J.P."/>
            <person name="Dlakic M."/>
            <person name="Rusch D.B."/>
            <person name="Kozubal M.A."/>
            <person name="Inskeep W.P."/>
        </authorList>
    </citation>
    <scope>NUCLEOTIDE SEQUENCE [LARGE SCALE GENOMIC DNA]</scope>
    <source>
        <strain evidence="11">OSP_C</strain>
    </source>
</reference>
<sequence>MNELARLEIPKYVKMDECGYREKTVLLRVDFNSPIEPGSGRILDITRIKSHVPTISYLLKQNAKVVLLSHQGQKGSSDFVSLKAHAEVLSELLRANVKFVEQVYGDKVDEAVRSAKNGDVILLENTRFVEEETRVVNSYEEHAKCELVKRLSAFSHVYVNDAFASSHRNHASLVGFPFVLPAVAGKLMTEELEAVKRIVEESSGPTAFLLGGGKLKDSVKLVNNILERGVADKVVLTGLIANAFLVATGFIRESVLIKKLSEYENELKLAKRIFSRFNEKILLPVDVAVERNGERVELPLEELRFDDEPMDVGSRTITMIHDSLKGFKTAFLRGPAGVVEKEVLKKEPWSF</sequence>
<keyword evidence="5 10" id="KW-0808">Transferase</keyword>
<dbReference type="InterPro" id="IPR036043">
    <property type="entry name" value="Phosphoglycerate_kinase_sf"/>
</dbReference>
<dbReference type="PANTHER" id="PTHR11406">
    <property type="entry name" value="PHOSPHOGLYCERATE KINASE"/>
    <property type="match status" value="1"/>
</dbReference>
<keyword evidence="8 9" id="KW-0067">ATP-binding</keyword>
<comment type="catalytic activity">
    <reaction evidence="1 10">
        <text>(2R)-3-phosphoglycerate + ATP = (2R)-3-phospho-glyceroyl phosphate + ADP</text>
        <dbReference type="Rhea" id="RHEA:14801"/>
        <dbReference type="ChEBI" id="CHEBI:30616"/>
        <dbReference type="ChEBI" id="CHEBI:57604"/>
        <dbReference type="ChEBI" id="CHEBI:58272"/>
        <dbReference type="ChEBI" id="CHEBI:456216"/>
        <dbReference type="EC" id="2.7.2.3"/>
    </reaction>
</comment>
<dbReference type="Proteomes" id="UP000241473">
    <property type="component" value="Unassembled WGS sequence"/>
</dbReference>
<proteinExistence type="inferred from homology"/>
<dbReference type="GO" id="GO:0006094">
    <property type="term" value="P:gluconeogenesis"/>
    <property type="evidence" value="ECO:0007669"/>
    <property type="project" value="TreeGrafter"/>
</dbReference>
<dbReference type="InterPro" id="IPR015911">
    <property type="entry name" value="Phosphoglycerate_kinase_CS"/>
</dbReference>
<dbReference type="InterPro" id="IPR001576">
    <property type="entry name" value="Phosphoglycerate_kinase"/>
</dbReference>
<comment type="similarity">
    <text evidence="2 10">Belongs to the phosphoglycerate kinase family.</text>
</comment>
<evidence type="ECO:0000256" key="6">
    <source>
        <dbReference type="ARBA" id="ARBA00022741"/>
    </source>
</evidence>
<dbReference type="InterPro" id="IPR015824">
    <property type="entry name" value="Phosphoglycerate_kinase_N"/>
</dbReference>
<dbReference type="PRINTS" id="PR00477">
    <property type="entry name" value="PHGLYCKINASE"/>
</dbReference>